<comment type="pathway">
    <text evidence="9">Protein modification; lipoprotein biosynthesis (signal peptide cleavage).</text>
</comment>
<proteinExistence type="inferred from homology"/>
<dbReference type="PANTHER" id="PTHR33695:SF1">
    <property type="entry name" value="LIPOPROTEIN SIGNAL PEPTIDASE"/>
    <property type="match status" value="1"/>
</dbReference>
<keyword evidence="5 9" id="KW-0064">Aspartyl protease</keyword>
<comment type="catalytic activity">
    <reaction evidence="9 10">
        <text>Release of signal peptides from bacterial membrane prolipoproteins. Hydrolyzes -Xaa-Yaa-Zaa-|-(S,diacylglyceryl)Cys-, in which Xaa is hydrophobic (preferably Leu), and Yaa (Ala or Ser) and Zaa (Gly or Ala) have small, neutral side chains.</text>
        <dbReference type="EC" id="3.4.23.36"/>
    </reaction>
</comment>
<feature type="transmembrane region" description="Helical" evidence="9">
    <location>
        <begin position="139"/>
        <end position="159"/>
    </location>
</feature>
<evidence type="ECO:0000256" key="5">
    <source>
        <dbReference type="ARBA" id="ARBA00022750"/>
    </source>
</evidence>
<evidence type="ECO:0000256" key="9">
    <source>
        <dbReference type="HAMAP-Rule" id="MF_00161"/>
    </source>
</evidence>
<dbReference type="EC" id="3.4.23.36" evidence="9"/>
<evidence type="ECO:0000256" key="6">
    <source>
        <dbReference type="ARBA" id="ARBA00022801"/>
    </source>
</evidence>
<dbReference type="NCBIfam" id="TIGR00077">
    <property type="entry name" value="lspA"/>
    <property type="match status" value="1"/>
</dbReference>
<dbReference type="PROSITE" id="PS00855">
    <property type="entry name" value="SPASE_II"/>
    <property type="match status" value="1"/>
</dbReference>
<evidence type="ECO:0000313" key="12">
    <source>
        <dbReference type="EMBL" id="MFC4600853.1"/>
    </source>
</evidence>
<sequence>MDITRIGIGQVVRDKETAMYFYLIIAAALVVDIATKVAIRMQLELGQTAEVPVIGFRLIHLVNTGSTGNLFHGWGRALAVLVLVLAAAAIYMRQKGKIRGTFAQVCVALMIGGGLGNAIDRLLYNQVTDFLYFSEMATMNFADIWVFAGVLLLIVQQIVRSFRS</sequence>
<dbReference type="Proteomes" id="UP001596028">
    <property type="component" value="Unassembled WGS sequence"/>
</dbReference>
<evidence type="ECO:0000256" key="10">
    <source>
        <dbReference type="RuleBase" id="RU000594"/>
    </source>
</evidence>
<dbReference type="Pfam" id="PF01252">
    <property type="entry name" value="Peptidase_A8"/>
    <property type="match status" value="1"/>
</dbReference>
<name>A0ABV9FHW9_9BACL</name>
<keyword evidence="4 9" id="KW-0812">Transmembrane</keyword>
<dbReference type="GO" id="GO:0004190">
    <property type="term" value="F:aspartic-type endopeptidase activity"/>
    <property type="evidence" value="ECO:0007669"/>
    <property type="project" value="UniProtKB-EC"/>
</dbReference>
<keyword evidence="7 9" id="KW-1133">Transmembrane helix</keyword>
<evidence type="ECO:0000256" key="7">
    <source>
        <dbReference type="ARBA" id="ARBA00022989"/>
    </source>
</evidence>
<keyword evidence="13" id="KW-1185">Reference proteome</keyword>
<evidence type="ECO:0000256" key="4">
    <source>
        <dbReference type="ARBA" id="ARBA00022692"/>
    </source>
</evidence>
<evidence type="ECO:0000256" key="8">
    <source>
        <dbReference type="ARBA" id="ARBA00023136"/>
    </source>
</evidence>
<dbReference type="InterPro" id="IPR001872">
    <property type="entry name" value="Peptidase_A8"/>
</dbReference>
<dbReference type="RefSeq" id="WP_378100319.1">
    <property type="nucleotide sequence ID" value="NZ_JBHSEP010000020.1"/>
</dbReference>
<keyword evidence="2 9" id="KW-1003">Cell membrane</keyword>
<feature type="active site" evidence="9">
    <location>
        <position position="143"/>
    </location>
</feature>
<comment type="function">
    <text evidence="9 10">This protein specifically catalyzes the removal of signal peptides from prolipoproteins.</text>
</comment>
<dbReference type="HAMAP" id="MF_00161">
    <property type="entry name" value="LspA"/>
    <property type="match status" value="1"/>
</dbReference>
<feature type="transmembrane region" description="Helical" evidence="9">
    <location>
        <begin position="101"/>
        <end position="119"/>
    </location>
</feature>
<feature type="active site" evidence="9">
    <location>
        <position position="129"/>
    </location>
</feature>
<reference evidence="13" key="1">
    <citation type="journal article" date="2019" name="Int. J. Syst. Evol. Microbiol.">
        <title>The Global Catalogue of Microorganisms (GCM) 10K type strain sequencing project: providing services to taxonomists for standard genome sequencing and annotation.</title>
        <authorList>
            <consortium name="The Broad Institute Genomics Platform"/>
            <consortium name="The Broad Institute Genome Sequencing Center for Infectious Disease"/>
            <person name="Wu L."/>
            <person name="Ma J."/>
        </authorList>
    </citation>
    <scope>NUCLEOTIDE SEQUENCE [LARGE SCALE GENOMIC DNA]</scope>
    <source>
        <strain evidence="13">CCUG 49571</strain>
    </source>
</reference>
<dbReference type="EMBL" id="JBHSEP010000020">
    <property type="protein sequence ID" value="MFC4600853.1"/>
    <property type="molecule type" value="Genomic_DNA"/>
</dbReference>
<keyword evidence="3 9" id="KW-0645">Protease</keyword>
<keyword evidence="6 9" id="KW-0378">Hydrolase</keyword>
<evidence type="ECO:0000256" key="1">
    <source>
        <dbReference type="ARBA" id="ARBA00006139"/>
    </source>
</evidence>
<accession>A0ABV9FHW9</accession>
<dbReference type="PANTHER" id="PTHR33695">
    <property type="entry name" value="LIPOPROTEIN SIGNAL PEPTIDASE"/>
    <property type="match status" value="1"/>
</dbReference>
<comment type="subcellular location">
    <subcellularLocation>
        <location evidence="9">Cell membrane</location>
        <topology evidence="9">Multi-pass membrane protein</topology>
    </subcellularLocation>
</comment>
<comment type="caution">
    <text evidence="12">The sequence shown here is derived from an EMBL/GenBank/DDBJ whole genome shotgun (WGS) entry which is preliminary data.</text>
</comment>
<feature type="transmembrane region" description="Helical" evidence="9">
    <location>
        <begin position="20"/>
        <end position="39"/>
    </location>
</feature>
<evidence type="ECO:0000256" key="2">
    <source>
        <dbReference type="ARBA" id="ARBA00022475"/>
    </source>
</evidence>
<organism evidence="12 13">
    <name type="scientific">Cohnella hongkongensis</name>
    <dbReference type="NCBI Taxonomy" id="178337"/>
    <lineage>
        <taxon>Bacteria</taxon>
        <taxon>Bacillati</taxon>
        <taxon>Bacillota</taxon>
        <taxon>Bacilli</taxon>
        <taxon>Bacillales</taxon>
        <taxon>Paenibacillaceae</taxon>
        <taxon>Cohnella</taxon>
    </lineage>
</organism>
<evidence type="ECO:0000256" key="11">
    <source>
        <dbReference type="RuleBase" id="RU004181"/>
    </source>
</evidence>
<feature type="transmembrane region" description="Helical" evidence="9">
    <location>
        <begin position="73"/>
        <end position="92"/>
    </location>
</feature>
<evidence type="ECO:0000313" key="13">
    <source>
        <dbReference type="Proteomes" id="UP001596028"/>
    </source>
</evidence>
<evidence type="ECO:0000256" key="3">
    <source>
        <dbReference type="ARBA" id="ARBA00022670"/>
    </source>
</evidence>
<protein>
    <recommendedName>
        <fullName evidence="9">Lipoprotein signal peptidase</fullName>
        <ecNumber evidence="9">3.4.23.36</ecNumber>
    </recommendedName>
    <alternativeName>
        <fullName evidence="9">Prolipoprotein signal peptidase</fullName>
    </alternativeName>
    <alternativeName>
        <fullName evidence="9">Signal peptidase II</fullName>
        <shortName evidence="9">SPase II</shortName>
    </alternativeName>
</protein>
<gene>
    <name evidence="9 12" type="primary">lspA</name>
    <name evidence="12" type="ORF">ACFO3S_21595</name>
</gene>
<dbReference type="PRINTS" id="PR00781">
    <property type="entry name" value="LIPOSIGPTASE"/>
</dbReference>
<comment type="similarity">
    <text evidence="1 9 11">Belongs to the peptidase A8 family.</text>
</comment>
<keyword evidence="8 9" id="KW-0472">Membrane</keyword>